<dbReference type="RefSeq" id="WP_285757791.1">
    <property type="nucleotide sequence ID" value="NZ_BSQG01000001.1"/>
</dbReference>
<gene>
    <name evidence="3" type="ORF">Nans01_13100</name>
</gene>
<keyword evidence="4" id="KW-1185">Reference proteome</keyword>
<sequence>MNSTMRRRALTASAASAVVLLASSCGLESLVSAGADAIQEAQPTGSGLVTGVSGQVSAADAGELGTILVNGEQETLYRFDNDTADPSASNCAGDCAAAWPPVLAENASAVDIPDPSLLGEVTRADGTKQLTIAGWPMYLFAKDEGPGDVKGQGVNGVWWAVTGEGGRAGQSEAPQQPEASQPATGAVSAAQDSALGAIVKDAENRTLYRFDDDTAWPMVSNCDGECTETWKPAKPADAASVQGIAPELISTLVRADGTEQLAIDCWPVYWFTKDTEADPISGHGVGGTWWAITPDGTRANNGQPLS</sequence>
<accession>A0A9W6P4J4</accession>
<name>A0A9W6P4J4_9ACTN</name>
<dbReference type="Proteomes" id="UP001165092">
    <property type="component" value="Unassembled WGS sequence"/>
</dbReference>
<feature type="chain" id="PRO_5040988514" description="Lipoprotein with Yx(FWY)xxD motif" evidence="2">
    <location>
        <begin position="18"/>
        <end position="306"/>
    </location>
</feature>
<dbReference type="InterPro" id="IPR006311">
    <property type="entry name" value="TAT_signal"/>
</dbReference>
<dbReference type="Pfam" id="PF03640">
    <property type="entry name" value="Lipoprotein_15"/>
    <property type="match status" value="4"/>
</dbReference>
<dbReference type="PROSITE" id="PS51318">
    <property type="entry name" value="TAT"/>
    <property type="match status" value="1"/>
</dbReference>
<feature type="signal peptide" evidence="2">
    <location>
        <begin position="1"/>
        <end position="17"/>
    </location>
</feature>
<feature type="region of interest" description="Disordered" evidence="1">
    <location>
        <begin position="165"/>
        <end position="187"/>
    </location>
</feature>
<evidence type="ECO:0000313" key="3">
    <source>
        <dbReference type="EMBL" id="GLU46959.1"/>
    </source>
</evidence>
<dbReference type="PROSITE" id="PS51257">
    <property type="entry name" value="PROKAR_LIPOPROTEIN"/>
    <property type="match status" value="1"/>
</dbReference>
<keyword evidence="2" id="KW-0732">Signal</keyword>
<evidence type="ECO:0000256" key="2">
    <source>
        <dbReference type="SAM" id="SignalP"/>
    </source>
</evidence>
<proteinExistence type="predicted"/>
<dbReference type="NCBIfam" id="NF040526">
    <property type="entry name" value="SCO0930_lipo"/>
    <property type="match status" value="1"/>
</dbReference>
<dbReference type="InterPro" id="IPR005297">
    <property type="entry name" value="Lipoprotein_repeat"/>
</dbReference>
<dbReference type="PANTHER" id="PTHR39335">
    <property type="entry name" value="BLL4220 PROTEIN"/>
    <property type="match status" value="1"/>
</dbReference>
<dbReference type="GO" id="GO:0043448">
    <property type="term" value="P:alkane catabolic process"/>
    <property type="evidence" value="ECO:0007669"/>
    <property type="project" value="TreeGrafter"/>
</dbReference>
<dbReference type="AlphaFoldDB" id="A0A9W6P4J4"/>
<reference evidence="3" key="1">
    <citation type="submission" date="2023-02" db="EMBL/GenBank/DDBJ databases">
        <title>Nocardiopsis ansamitocini NBRC 112285.</title>
        <authorList>
            <person name="Ichikawa N."/>
            <person name="Sato H."/>
            <person name="Tonouchi N."/>
        </authorList>
    </citation>
    <scope>NUCLEOTIDE SEQUENCE</scope>
    <source>
        <strain evidence="3">NBRC 112285</strain>
    </source>
</reference>
<dbReference type="EMBL" id="BSQG01000001">
    <property type="protein sequence ID" value="GLU46959.1"/>
    <property type="molecule type" value="Genomic_DNA"/>
</dbReference>
<protein>
    <recommendedName>
        <fullName evidence="5">Lipoprotein with Yx(FWY)xxD motif</fullName>
    </recommendedName>
</protein>
<evidence type="ECO:0000313" key="4">
    <source>
        <dbReference type="Proteomes" id="UP001165092"/>
    </source>
</evidence>
<dbReference type="PANTHER" id="PTHR39335:SF1">
    <property type="entry name" value="BLL4220 PROTEIN"/>
    <property type="match status" value="1"/>
</dbReference>
<evidence type="ECO:0008006" key="5">
    <source>
        <dbReference type="Google" id="ProtNLM"/>
    </source>
</evidence>
<feature type="compositionally biased region" description="Polar residues" evidence="1">
    <location>
        <begin position="172"/>
        <end position="183"/>
    </location>
</feature>
<organism evidence="3 4">
    <name type="scientific">Nocardiopsis ansamitocini</name>
    <dbReference type="NCBI Taxonomy" id="1670832"/>
    <lineage>
        <taxon>Bacteria</taxon>
        <taxon>Bacillati</taxon>
        <taxon>Actinomycetota</taxon>
        <taxon>Actinomycetes</taxon>
        <taxon>Streptosporangiales</taxon>
        <taxon>Nocardiopsidaceae</taxon>
        <taxon>Nocardiopsis</taxon>
    </lineage>
</organism>
<dbReference type="InterPro" id="IPR047910">
    <property type="entry name" value="SCO0930-like"/>
</dbReference>
<comment type="caution">
    <text evidence="3">The sequence shown here is derived from an EMBL/GenBank/DDBJ whole genome shotgun (WGS) entry which is preliminary data.</text>
</comment>
<evidence type="ECO:0000256" key="1">
    <source>
        <dbReference type="SAM" id="MobiDB-lite"/>
    </source>
</evidence>